<sequence length="504" mass="55688">MASDDAALLLLDCSFPATCLNLDSLSPAQLAVVPLRSDDVDPLVQLRAYHEFLLRRDEHEQGFDSGGSEPLFDAPLNFPIPADLSALSATQLLLLQFNPRCTTHADVAQAAALFFRRADEAKAAALSPLLHEPKALATLELQRYRVEWDGGERSEAGGLALRAEDGGLTVARRDERLFTLEAGHMTSLSSSQSVGAVAVQLELGSLAVSDSNLILLRAKVAEWSQIADERTSGLPTTLAPPLASAYDESPRLARSAHYAQGAHALSTSAPRKRARSIVGARHPAWDFVGERAVEFEWNPGFYARLFALLRAIAPSADLSSPVFTAEEAAILSRAPEPDRLPVLPEWIEERHLGVAHAPRERLALERIYRHALRLDLAVERHVLLSSEYPALQSYARLVAKVIQTRDALRDAFDVVLREKLYPHRNDPRSYDPIEKLVLLVEQLRDNPARRRQILVEPSPGDRSSERLIRASSIKERNLGVGPFRRWNDALREIVAFEQRAGALG</sequence>
<dbReference type="Proteomes" id="UP001342314">
    <property type="component" value="Unassembled WGS sequence"/>
</dbReference>
<accession>A0AAV5GSS8</accession>
<dbReference type="EMBL" id="BQKY01000013">
    <property type="protein sequence ID" value="GJN93288.1"/>
    <property type="molecule type" value="Genomic_DNA"/>
</dbReference>
<name>A0AAV5GSS8_9BASI</name>
<comment type="caution">
    <text evidence="1">The sequence shown here is derived from an EMBL/GenBank/DDBJ whole genome shotgun (WGS) entry which is preliminary data.</text>
</comment>
<dbReference type="AlphaFoldDB" id="A0AAV5GSS8"/>
<evidence type="ECO:0000313" key="1">
    <source>
        <dbReference type="EMBL" id="GJN93288.1"/>
    </source>
</evidence>
<organism evidence="1 2">
    <name type="scientific">Rhodotorula paludigena</name>
    <dbReference type="NCBI Taxonomy" id="86838"/>
    <lineage>
        <taxon>Eukaryota</taxon>
        <taxon>Fungi</taxon>
        <taxon>Dikarya</taxon>
        <taxon>Basidiomycota</taxon>
        <taxon>Pucciniomycotina</taxon>
        <taxon>Microbotryomycetes</taxon>
        <taxon>Sporidiobolales</taxon>
        <taxon>Sporidiobolaceae</taxon>
        <taxon>Rhodotorula</taxon>
    </lineage>
</organism>
<proteinExistence type="predicted"/>
<reference evidence="1 2" key="1">
    <citation type="submission" date="2021-12" db="EMBL/GenBank/DDBJ databases">
        <title>High titer production of polyol ester of fatty acids by Rhodotorula paludigena BS15 towards product separation-free biomass refinery.</title>
        <authorList>
            <person name="Mano J."/>
            <person name="Ono H."/>
            <person name="Tanaka T."/>
            <person name="Naito K."/>
            <person name="Sushida H."/>
            <person name="Ike M."/>
            <person name="Tokuyasu K."/>
            <person name="Kitaoka M."/>
        </authorList>
    </citation>
    <scope>NUCLEOTIDE SEQUENCE [LARGE SCALE GENOMIC DNA]</scope>
    <source>
        <strain evidence="1 2">BS15</strain>
    </source>
</reference>
<gene>
    <name evidence="1" type="ORF">Rhopal_006335-T1</name>
</gene>
<evidence type="ECO:0000313" key="2">
    <source>
        <dbReference type="Proteomes" id="UP001342314"/>
    </source>
</evidence>
<keyword evidence="2" id="KW-1185">Reference proteome</keyword>
<protein>
    <submittedName>
        <fullName evidence="1">Uncharacterized protein</fullName>
    </submittedName>
</protein>